<dbReference type="Proteomes" id="UP000438429">
    <property type="component" value="Unassembled WGS sequence"/>
</dbReference>
<organism evidence="1 2">
    <name type="scientific">Scophthalmus maximus</name>
    <name type="common">Turbot</name>
    <name type="synonym">Psetta maxima</name>
    <dbReference type="NCBI Taxonomy" id="52904"/>
    <lineage>
        <taxon>Eukaryota</taxon>
        <taxon>Metazoa</taxon>
        <taxon>Chordata</taxon>
        <taxon>Craniata</taxon>
        <taxon>Vertebrata</taxon>
        <taxon>Euteleostomi</taxon>
        <taxon>Actinopterygii</taxon>
        <taxon>Neopterygii</taxon>
        <taxon>Teleostei</taxon>
        <taxon>Neoteleostei</taxon>
        <taxon>Acanthomorphata</taxon>
        <taxon>Carangaria</taxon>
        <taxon>Pleuronectiformes</taxon>
        <taxon>Pleuronectoidei</taxon>
        <taxon>Scophthalmidae</taxon>
        <taxon>Scophthalmus</taxon>
    </lineage>
</organism>
<protein>
    <submittedName>
        <fullName evidence="1">Uncharacterized protein</fullName>
    </submittedName>
</protein>
<gene>
    <name evidence="1" type="ORF">F2P81_021585</name>
</gene>
<accession>A0A6A4S3V4</accession>
<dbReference type="EMBL" id="VEVO01000019">
    <property type="protein sequence ID" value="KAF0026848.1"/>
    <property type="molecule type" value="Genomic_DNA"/>
</dbReference>
<evidence type="ECO:0000313" key="2">
    <source>
        <dbReference type="Proteomes" id="UP000438429"/>
    </source>
</evidence>
<proteinExistence type="predicted"/>
<dbReference type="AlphaFoldDB" id="A0A6A4S3V4"/>
<comment type="caution">
    <text evidence="1">The sequence shown here is derived from an EMBL/GenBank/DDBJ whole genome shotgun (WGS) entry which is preliminary data.</text>
</comment>
<sequence>MRASRERSSAANAERLKFTRTRLHSTCIRTHKDKHPYTGTRLISQRFYFTVLQFGPTFNSASGEEVLSALFIIKTTEWHGNRNSSRRVLLRSSASEAYQETYYRSSSSTLYGHWSICLRLMYTHNFGLLVSDNVFVSLLFHNLKRLTVFSQFYDLFANSRERDAVCVLTLFGNISLSVEFHTLKQAASVSALNVTYSFSVGGKVLRKSNIGEKNLLNIKSNFVCVCVCFATYPVDLNGGKL</sequence>
<name>A0A6A4S3V4_SCOMX</name>
<evidence type="ECO:0000313" key="1">
    <source>
        <dbReference type="EMBL" id="KAF0026848.1"/>
    </source>
</evidence>
<reference evidence="1 2" key="1">
    <citation type="submission" date="2019-06" db="EMBL/GenBank/DDBJ databases">
        <title>Draft genomes of female and male turbot (Scophthalmus maximus).</title>
        <authorList>
            <person name="Xu H."/>
            <person name="Xu X.-W."/>
            <person name="Shao C."/>
            <person name="Chen S."/>
        </authorList>
    </citation>
    <scope>NUCLEOTIDE SEQUENCE [LARGE SCALE GENOMIC DNA]</scope>
    <source>
        <strain evidence="1">Ysfricsl-2016a</strain>
        <tissue evidence="1">Blood</tissue>
    </source>
</reference>